<reference evidence="1" key="1">
    <citation type="submission" date="2021-03" db="EMBL/GenBank/DDBJ databases">
        <authorList>
            <person name="Bekaert M."/>
        </authorList>
    </citation>
    <scope>NUCLEOTIDE SEQUENCE</scope>
</reference>
<evidence type="ECO:0000313" key="2">
    <source>
        <dbReference type="Proteomes" id="UP000683360"/>
    </source>
</evidence>
<dbReference type="AlphaFoldDB" id="A0A8S3QX23"/>
<dbReference type="Proteomes" id="UP000683360">
    <property type="component" value="Unassembled WGS sequence"/>
</dbReference>
<keyword evidence="2" id="KW-1185">Reference proteome</keyword>
<evidence type="ECO:0000313" key="1">
    <source>
        <dbReference type="EMBL" id="CAG2200984.1"/>
    </source>
</evidence>
<dbReference type="Gene3D" id="3.30.420.40">
    <property type="match status" value="2"/>
</dbReference>
<gene>
    <name evidence="1" type="ORF">MEDL_15623</name>
</gene>
<dbReference type="PANTHER" id="PTHR14187">
    <property type="entry name" value="ALPHA KINASE/ELONGATION FACTOR 2 KINASE"/>
    <property type="match status" value="1"/>
</dbReference>
<dbReference type="OrthoDB" id="2963168at2759"/>
<proteinExistence type="predicted"/>
<dbReference type="Gene3D" id="3.90.640.10">
    <property type="entry name" value="Actin, Chain A, domain 4"/>
    <property type="match status" value="1"/>
</dbReference>
<dbReference type="EMBL" id="CAJPWZ010000809">
    <property type="protein sequence ID" value="CAG2200984.1"/>
    <property type="molecule type" value="Genomic_DNA"/>
</dbReference>
<comment type="caution">
    <text evidence="1">The sequence shown here is derived from an EMBL/GenBank/DDBJ whole genome shotgun (WGS) entry which is preliminary data.</text>
</comment>
<organism evidence="1 2">
    <name type="scientific">Mytilus edulis</name>
    <name type="common">Blue mussel</name>
    <dbReference type="NCBI Taxonomy" id="6550"/>
    <lineage>
        <taxon>Eukaryota</taxon>
        <taxon>Metazoa</taxon>
        <taxon>Spiralia</taxon>
        <taxon>Lophotrochozoa</taxon>
        <taxon>Mollusca</taxon>
        <taxon>Bivalvia</taxon>
        <taxon>Autobranchia</taxon>
        <taxon>Pteriomorphia</taxon>
        <taxon>Mytilida</taxon>
        <taxon>Mytiloidea</taxon>
        <taxon>Mytilidae</taxon>
        <taxon>Mytilinae</taxon>
        <taxon>Mytilus</taxon>
    </lineage>
</organism>
<protein>
    <submittedName>
        <fullName evidence="1">Uncharacterized protein</fullName>
    </submittedName>
</protein>
<sequence>MFTESFRLFAKEDFLSKTVDTQEITKLSVADVYKFNVGNYDTDNDNCILVAAIDFGTSYSGYAFSTRNDFEKDPLQIQVNPPWAAGTRQLLSLKTPTCLLLDADKNYVAFGYLWNPRQLLYIANTLPIENLKGAGKRLSATVAGTRCIIADLGGGTLDITVHEKMNDGRLKEICRASGNNCGGTCVDVQFFKMMETILGPETFKAFKQDNLDSYIDLSREFEIKKRNFQPDNTGYVTLLIPLTVLDMVCNKHLNLNFKKALEDSEYGSVTTLLNDKLRIEVETFRALFEPTIIGIVGLIAEIMKRSNADSDTQILLVGGFSGCNLVQRAIKATFPAHNIIVPYDSDVSVLKGAVIFGHQPNIISERISKYTYGFSKRKIFDQQKHDSSHLEIVDGKERCSRVFEPIIKRDEIVPVGKKITSTAKCKPDDDGLFTLCIYQTESENPIYTDEDGCSLLGTIHAQLPSPSPSDKIKVELIFGGTEISVKIRDTASRKKMRGNNSNDIAYYIFMTDF</sequence>
<dbReference type="InterPro" id="IPR043129">
    <property type="entry name" value="ATPase_NBD"/>
</dbReference>
<dbReference type="PANTHER" id="PTHR14187:SF5">
    <property type="entry name" value="HEAT SHOCK 70 KDA PROTEIN 12A"/>
    <property type="match status" value="1"/>
</dbReference>
<name>A0A8S3QX23_MYTED</name>
<dbReference type="SUPFAM" id="SSF53067">
    <property type="entry name" value="Actin-like ATPase domain"/>
    <property type="match status" value="1"/>
</dbReference>
<accession>A0A8S3QX23</accession>